<dbReference type="GO" id="GO:0000139">
    <property type="term" value="C:Golgi membrane"/>
    <property type="evidence" value="ECO:0007669"/>
    <property type="project" value="UniProtKB-SubCell"/>
</dbReference>
<dbReference type="PANTHER" id="PTHR11214:SF235">
    <property type="entry name" value="HEXOSYLTRANSFERASE"/>
    <property type="match status" value="1"/>
</dbReference>
<dbReference type="RefSeq" id="XP_034232873.1">
    <property type="nucleotide sequence ID" value="XM_034376982.1"/>
</dbReference>
<evidence type="ECO:0000256" key="9">
    <source>
        <dbReference type="ARBA" id="ARBA00023136"/>
    </source>
</evidence>
<dbReference type="GO" id="GO:0016758">
    <property type="term" value="F:hexosyltransferase activity"/>
    <property type="evidence" value="ECO:0007669"/>
    <property type="project" value="InterPro"/>
</dbReference>
<dbReference type="Gene3D" id="3.90.550.50">
    <property type="match status" value="1"/>
</dbReference>
<dbReference type="PANTHER" id="PTHR11214">
    <property type="entry name" value="BETA-1,3-N-ACETYLGLUCOSAMINYLTRANSFERASE"/>
    <property type="match status" value="1"/>
</dbReference>
<evidence type="ECO:0000256" key="4">
    <source>
        <dbReference type="ARBA" id="ARBA00022679"/>
    </source>
</evidence>
<evidence type="ECO:0000313" key="11">
    <source>
        <dbReference type="Proteomes" id="UP000515158"/>
    </source>
</evidence>
<keyword evidence="11" id="KW-1185">Reference proteome</keyword>
<evidence type="ECO:0000256" key="6">
    <source>
        <dbReference type="ARBA" id="ARBA00022968"/>
    </source>
</evidence>
<dbReference type="GO" id="GO:0006493">
    <property type="term" value="P:protein O-linked glycosylation"/>
    <property type="evidence" value="ECO:0007669"/>
    <property type="project" value="TreeGrafter"/>
</dbReference>
<keyword evidence="9" id="KW-0472">Membrane</keyword>
<evidence type="ECO:0000256" key="1">
    <source>
        <dbReference type="ARBA" id="ARBA00004323"/>
    </source>
</evidence>
<dbReference type="InterPro" id="IPR002659">
    <property type="entry name" value="Glyco_trans_31"/>
</dbReference>
<evidence type="ECO:0000256" key="5">
    <source>
        <dbReference type="ARBA" id="ARBA00022692"/>
    </source>
</evidence>
<organism evidence="12">
    <name type="scientific">Thrips palmi</name>
    <name type="common">Melon thrips</name>
    <dbReference type="NCBI Taxonomy" id="161013"/>
    <lineage>
        <taxon>Eukaryota</taxon>
        <taxon>Metazoa</taxon>
        <taxon>Ecdysozoa</taxon>
        <taxon>Arthropoda</taxon>
        <taxon>Hexapoda</taxon>
        <taxon>Insecta</taxon>
        <taxon>Pterygota</taxon>
        <taxon>Neoptera</taxon>
        <taxon>Paraneoptera</taxon>
        <taxon>Thysanoptera</taxon>
        <taxon>Terebrantia</taxon>
        <taxon>Thripoidea</taxon>
        <taxon>Thripidae</taxon>
        <taxon>Thrips</taxon>
    </lineage>
</organism>
<keyword evidence="3 10" id="KW-0328">Glycosyltransferase</keyword>
<keyword evidence="5" id="KW-0812">Transmembrane</keyword>
<sequence>MTPWWRSRRGRDLVAGGLLLSFCVASILTLSRVLTAISARPRPAPKPAVVGEVAKPPLYPPPRPLLDLSHFQYLTNADPCGGGDVTGVLVVTSHADHVELRSAHRRAYPRSELLRLGLRRVFLLARAARRGGTEDDADAWATRALRDEARRFGDIVQGDFQEAYRNLTYKHTMGLQWAASYCPQAQLVVKMDDDIVVDLYQLMDLMKQQTTAALASSMYGYVLHGLQPSREPANKWFVTRAEYAADVYPDFLSGWVYVATPGAARALAEGASRWTSRHGYFWIDDLLLTGMVREALGRDSPRAQLALHDLRQVFTVNPEVIHCCLAEPDLRCDVLVGPNGGENDLIVKFQAHAARCHYGTSCADRPPGRLVESTCVVRAAQADDRLPAEVARDGRGQASQVRMF</sequence>
<dbReference type="Pfam" id="PF01762">
    <property type="entry name" value="Galactosyl_T"/>
    <property type="match status" value="1"/>
</dbReference>
<dbReference type="GeneID" id="117640463"/>
<dbReference type="Proteomes" id="UP000515158">
    <property type="component" value="Unplaced"/>
</dbReference>
<accession>A0A6P8Y0A1</accession>
<evidence type="ECO:0000256" key="10">
    <source>
        <dbReference type="RuleBase" id="RU363063"/>
    </source>
</evidence>
<gene>
    <name evidence="12" type="primary">LOC117640463</name>
</gene>
<name>A0A6P8Y0A1_THRPL</name>
<proteinExistence type="inferred from homology"/>
<evidence type="ECO:0000313" key="12">
    <source>
        <dbReference type="RefSeq" id="XP_034232873.1"/>
    </source>
</evidence>
<keyword evidence="7" id="KW-1133">Transmembrane helix</keyword>
<evidence type="ECO:0000256" key="2">
    <source>
        <dbReference type="ARBA" id="ARBA00008661"/>
    </source>
</evidence>
<dbReference type="OrthoDB" id="2139606at2759"/>
<comment type="subcellular location">
    <subcellularLocation>
        <location evidence="1 10">Golgi apparatus membrane</location>
        <topology evidence="1 10">Single-pass type II membrane protein</topology>
    </subcellularLocation>
</comment>
<evidence type="ECO:0000256" key="8">
    <source>
        <dbReference type="ARBA" id="ARBA00023034"/>
    </source>
</evidence>
<keyword evidence="6" id="KW-0735">Signal-anchor</keyword>
<dbReference type="FunCoup" id="A0A6P8Y0A1">
    <property type="interactions" value="55"/>
</dbReference>
<reference evidence="12" key="1">
    <citation type="submission" date="2025-08" db="UniProtKB">
        <authorList>
            <consortium name="RefSeq"/>
        </authorList>
    </citation>
    <scope>IDENTIFICATION</scope>
    <source>
        <tissue evidence="12">Total insect</tissue>
    </source>
</reference>
<dbReference type="KEGG" id="tpal:117640463"/>
<protein>
    <recommendedName>
        <fullName evidence="10">Hexosyltransferase</fullName>
        <ecNumber evidence="10">2.4.1.-</ecNumber>
    </recommendedName>
</protein>
<dbReference type="EC" id="2.4.1.-" evidence="10"/>
<keyword evidence="8 10" id="KW-0333">Golgi apparatus</keyword>
<dbReference type="InParanoid" id="A0A6P8Y0A1"/>
<evidence type="ECO:0000256" key="7">
    <source>
        <dbReference type="ARBA" id="ARBA00022989"/>
    </source>
</evidence>
<keyword evidence="4" id="KW-0808">Transferase</keyword>
<comment type="similarity">
    <text evidence="2 10">Belongs to the glycosyltransferase 31 family.</text>
</comment>
<dbReference type="AlphaFoldDB" id="A0A6P8Y0A1"/>
<evidence type="ECO:0000256" key="3">
    <source>
        <dbReference type="ARBA" id="ARBA00022676"/>
    </source>
</evidence>